<protein>
    <recommendedName>
        <fullName evidence="1">DUF5678 domain-containing protein</fullName>
    </recommendedName>
</protein>
<proteinExistence type="predicted"/>
<evidence type="ECO:0000313" key="3">
    <source>
        <dbReference type="Proteomes" id="UP000034160"/>
    </source>
</evidence>
<comment type="caution">
    <text evidence="2">The sequence shown here is derived from an EMBL/GenBank/DDBJ whole genome shotgun (WGS) entry which is preliminary data.</text>
</comment>
<evidence type="ECO:0000313" key="2">
    <source>
        <dbReference type="EMBL" id="KKS32165.1"/>
    </source>
</evidence>
<organism evidence="2 3">
    <name type="scientific">Candidatus Amesbacteria bacterium GW2011_GWA2_42_12</name>
    <dbReference type="NCBI Taxonomy" id="1618356"/>
    <lineage>
        <taxon>Bacteria</taxon>
        <taxon>Candidatus Amesiibacteriota</taxon>
    </lineage>
</organism>
<dbReference type="AlphaFoldDB" id="A0A0G0Y620"/>
<dbReference type="Proteomes" id="UP000034160">
    <property type="component" value="Unassembled WGS sequence"/>
</dbReference>
<dbReference type="InterPro" id="IPR043734">
    <property type="entry name" value="DUF5678"/>
</dbReference>
<dbReference type="EMBL" id="LCCN01000009">
    <property type="protein sequence ID" value="KKS32165.1"/>
    <property type="molecule type" value="Genomic_DNA"/>
</dbReference>
<evidence type="ECO:0000259" key="1">
    <source>
        <dbReference type="Pfam" id="PF18929"/>
    </source>
</evidence>
<name>A0A0G0Y620_9BACT</name>
<gene>
    <name evidence="2" type="ORF">UU93_C0009G0003</name>
</gene>
<reference evidence="2 3" key="1">
    <citation type="journal article" date="2015" name="Nature">
        <title>rRNA introns, odd ribosomes, and small enigmatic genomes across a large radiation of phyla.</title>
        <authorList>
            <person name="Brown C.T."/>
            <person name="Hug L.A."/>
            <person name="Thomas B.C."/>
            <person name="Sharon I."/>
            <person name="Castelle C.J."/>
            <person name="Singh A."/>
            <person name="Wilkins M.J."/>
            <person name="Williams K.H."/>
            <person name="Banfield J.F."/>
        </authorList>
    </citation>
    <scope>NUCLEOTIDE SEQUENCE [LARGE SCALE GENOMIC DNA]</scope>
</reference>
<dbReference type="Pfam" id="PF18929">
    <property type="entry name" value="DUF5678"/>
    <property type="match status" value="1"/>
</dbReference>
<feature type="domain" description="DUF5678" evidence="1">
    <location>
        <begin position="9"/>
        <end position="47"/>
    </location>
</feature>
<sequence length="65" mass="7278">MAINWTPLYKKYKGLWIALKSDEKTVIGSGKTAKEAFKISINKGYPKPILTRMPSKIVSYIGFGV</sequence>
<accession>A0A0G0Y620</accession>